<feature type="non-terminal residue" evidence="1">
    <location>
        <position position="1"/>
    </location>
</feature>
<protein>
    <submittedName>
        <fullName evidence="1">Uncharacterized protein</fullName>
    </submittedName>
</protein>
<keyword evidence="2" id="KW-1185">Reference proteome</keyword>
<dbReference type="Proteomes" id="UP001139981">
    <property type="component" value="Unassembled WGS sequence"/>
</dbReference>
<reference evidence="1" key="1">
    <citation type="submission" date="2022-07" db="EMBL/GenBank/DDBJ databases">
        <title>Phylogenomic reconstructions and comparative analyses of Kickxellomycotina fungi.</title>
        <authorList>
            <person name="Reynolds N.K."/>
            <person name="Stajich J.E."/>
            <person name="Barry K."/>
            <person name="Grigoriev I.V."/>
            <person name="Crous P."/>
            <person name="Smith M.E."/>
        </authorList>
    </citation>
    <scope>NUCLEOTIDE SEQUENCE</scope>
    <source>
        <strain evidence="1">CBS 190363</strain>
    </source>
</reference>
<dbReference type="EMBL" id="JANBVB010000891">
    <property type="protein sequence ID" value="KAJ2891807.1"/>
    <property type="molecule type" value="Genomic_DNA"/>
</dbReference>
<name>A0ACC1M167_9FUNG</name>
<accession>A0ACC1M167</accession>
<sequence length="240" mass="26708">RFRFLQHLSLRCDVVFIESDLKGLVSAKTKTAFRAQLQQREKQHTARARHAAIDEARSERIAEAAAMIASSTSVHYRNEWSRDGRNRYDDAELSAFNDSIPDESSFPALDSGPADSPDVPTPRSAADLHARSRALWPRQPLPGSTQTSSIGDMYDGFWDEFERAASATSHRDSHAGGDDYDDDAIHDNGYGHDHFAEDFTVLSKDADPRAVQADARASKQRKGKKNLTLVLSGTSARRRH</sequence>
<proteinExistence type="predicted"/>
<gene>
    <name evidence="1" type="ORF">IWW38_003466</name>
</gene>
<evidence type="ECO:0000313" key="1">
    <source>
        <dbReference type="EMBL" id="KAJ2891807.1"/>
    </source>
</evidence>
<comment type="caution">
    <text evidence="1">The sequence shown here is derived from an EMBL/GenBank/DDBJ whole genome shotgun (WGS) entry which is preliminary data.</text>
</comment>
<evidence type="ECO:0000313" key="2">
    <source>
        <dbReference type="Proteomes" id="UP001139981"/>
    </source>
</evidence>
<organism evidence="1 2">
    <name type="scientific">Coemansia aciculifera</name>
    <dbReference type="NCBI Taxonomy" id="417176"/>
    <lineage>
        <taxon>Eukaryota</taxon>
        <taxon>Fungi</taxon>
        <taxon>Fungi incertae sedis</taxon>
        <taxon>Zoopagomycota</taxon>
        <taxon>Kickxellomycotina</taxon>
        <taxon>Kickxellomycetes</taxon>
        <taxon>Kickxellales</taxon>
        <taxon>Kickxellaceae</taxon>
        <taxon>Coemansia</taxon>
    </lineage>
</organism>